<proteinExistence type="predicted"/>
<dbReference type="Proteomes" id="UP000233837">
    <property type="component" value="Unassembled WGS sequence"/>
</dbReference>
<dbReference type="EMBL" id="KZ502518">
    <property type="protein sequence ID" value="PKU77327.1"/>
    <property type="molecule type" value="Genomic_DNA"/>
</dbReference>
<reference evidence="1 2" key="2">
    <citation type="journal article" date="2017" name="Nature">
        <title>The Apostasia genome and the evolution of orchids.</title>
        <authorList>
            <person name="Zhang G.Q."/>
            <person name="Liu K.W."/>
            <person name="Li Z."/>
            <person name="Lohaus R."/>
            <person name="Hsiao Y.Y."/>
            <person name="Niu S.C."/>
            <person name="Wang J.Y."/>
            <person name="Lin Y.C."/>
            <person name="Xu Q."/>
            <person name="Chen L.J."/>
            <person name="Yoshida K."/>
            <person name="Fujiwara S."/>
            <person name="Wang Z.W."/>
            <person name="Zhang Y.Q."/>
            <person name="Mitsuda N."/>
            <person name="Wang M."/>
            <person name="Liu G.H."/>
            <person name="Pecoraro L."/>
            <person name="Huang H.X."/>
            <person name="Xiao X.J."/>
            <person name="Lin M."/>
            <person name="Wu X.Y."/>
            <person name="Wu W.L."/>
            <person name="Chen Y.Y."/>
            <person name="Chang S.B."/>
            <person name="Sakamoto S."/>
            <person name="Ohme-Takagi M."/>
            <person name="Yagi M."/>
            <person name="Zeng S.J."/>
            <person name="Shen C.Y."/>
            <person name="Yeh C.M."/>
            <person name="Luo Y.B."/>
            <person name="Tsai W.C."/>
            <person name="Van de Peer Y."/>
            <person name="Liu Z.J."/>
        </authorList>
    </citation>
    <scope>NUCLEOTIDE SEQUENCE [LARGE SCALE GENOMIC DNA]</scope>
    <source>
        <tissue evidence="1">The whole plant</tissue>
    </source>
</reference>
<protein>
    <submittedName>
        <fullName evidence="1">Uncharacterized protein</fullName>
    </submittedName>
</protein>
<evidence type="ECO:0000313" key="2">
    <source>
        <dbReference type="Proteomes" id="UP000233837"/>
    </source>
</evidence>
<keyword evidence="2" id="KW-1185">Reference proteome</keyword>
<evidence type="ECO:0000313" key="1">
    <source>
        <dbReference type="EMBL" id="PKU77327.1"/>
    </source>
</evidence>
<organism evidence="1 2">
    <name type="scientific">Dendrobium catenatum</name>
    <dbReference type="NCBI Taxonomy" id="906689"/>
    <lineage>
        <taxon>Eukaryota</taxon>
        <taxon>Viridiplantae</taxon>
        <taxon>Streptophyta</taxon>
        <taxon>Embryophyta</taxon>
        <taxon>Tracheophyta</taxon>
        <taxon>Spermatophyta</taxon>
        <taxon>Magnoliopsida</taxon>
        <taxon>Liliopsida</taxon>
        <taxon>Asparagales</taxon>
        <taxon>Orchidaceae</taxon>
        <taxon>Epidendroideae</taxon>
        <taxon>Malaxideae</taxon>
        <taxon>Dendrobiinae</taxon>
        <taxon>Dendrobium</taxon>
    </lineage>
</organism>
<sequence length="124" mass="14020">MGELYKPNALECLFIYVYLPFKWIESTLQNLVFSGEDDDAESNCKNYWIALPNLVKLLFVPSKICSGGLARSRLRHISLRSIFGFGENGDDDVESNCNNYWIARPNLVKLVSVSSKICSGIELH</sequence>
<reference evidence="1 2" key="1">
    <citation type="journal article" date="2016" name="Sci. Rep.">
        <title>The Dendrobium catenatum Lindl. genome sequence provides insights into polysaccharide synthase, floral development and adaptive evolution.</title>
        <authorList>
            <person name="Zhang G.Q."/>
            <person name="Xu Q."/>
            <person name="Bian C."/>
            <person name="Tsai W.C."/>
            <person name="Yeh C.M."/>
            <person name="Liu K.W."/>
            <person name="Yoshida K."/>
            <person name="Zhang L.S."/>
            <person name="Chang S.B."/>
            <person name="Chen F."/>
            <person name="Shi Y."/>
            <person name="Su Y.Y."/>
            <person name="Zhang Y.Q."/>
            <person name="Chen L.J."/>
            <person name="Yin Y."/>
            <person name="Lin M."/>
            <person name="Huang H."/>
            <person name="Deng H."/>
            <person name="Wang Z.W."/>
            <person name="Zhu S.L."/>
            <person name="Zhao X."/>
            <person name="Deng C."/>
            <person name="Niu S.C."/>
            <person name="Huang J."/>
            <person name="Wang M."/>
            <person name="Liu G.H."/>
            <person name="Yang H.J."/>
            <person name="Xiao X.J."/>
            <person name="Hsiao Y.Y."/>
            <person name="Wu W.L."/>
            <person name="Chen Y.Y."/>
            <person name="Mitsuda N."/>
            <person name="Ohme-Takagi M."/>
            <person name="Luo Y.B."/>
            <person name="Van de Peer Y."/>
            <person name="Liu Z.J."/>
        </authorList>
    </citation>
    <scope>NUCLEOTIDE SEQUENCE [LARGE SCALE GENOMIC DNA]</scope>
    <source>
        <tissue evidence="1">The whole plant</tissue>
    </source>
</reference>
<accession>A0A2I0WNT6</accession>
<gene>
    <name evidence="1" type="ORF">MA16_Dca018958</name>
</gene>
<name>A0A2I0WNT6_9ASPA</name>
<dbReference type="AlphaFoldDB" id="A0A2I0WNT6"/>